<evidence type="ECO:0000256" key="6">
    <source>
        <dbReference type="ARBA" id="ARBA00023110"/>
    </source>
</evidence>
<proteinExistence type="inferred from homology"/>
<dbReference type="Gene3D" id="3.30.70.1050">
    <property type="entry name" value="Trigger factor ribosome-binding domain"/>
    <property type="match status" value="1"/>
</dbReference>
<keyword evidence="16" id="KW-1185">Reference proteome</keyword>
<keyword evidence="12" id="KW-0963">Cytoplasm</keyword>
<evidence type="ECO:0000256" key="13">
    <source>
        <dbReference type="PROSITE-ProRule" id="PRU00277"/>
    </source>
</evidence>
<dbReference type="SUPFAM" id="SSF102735">
    <property type="entry name" value="Trigger factor ribosome-binding domain"/>
    <property type="match status" value="1"/>
</dbReference>
<evidence type="ECO:0000256" key="3">
    <source>
        <dbReference type="ARBA" id="ARBA00013194"/>
    </source>
</evidence>
<keyword evidence="9 12" id="KW-0131">Cell cycle</keyword>
<comment type="subcellular location">
    <subcellularLocation>
        <location evidence="12">Cytoplasm</location>
    </subcellularLocation>
    <text evidence="12">About half TF is bound to the ribosome near the polypeptide exit tunnel while the other half is free in the cytoplasm.</text>
</comment>
<dbReference type="Pfam" id="PF05697">
    <property type="entry name" value="Trigger_N"/>
    <property type="match status" value="1"/>
</dbReference>
<dbReference type="EMBL" id="CP024962">
    <property type="protein sequence ID" value="ATZ16394.1"/>
    <property type="molecule type" value="Genomic_DNA"/>
</dbReference>
<dbReference type="GO" id="GO:0015031">
    <property type="term" value="P:protein transport"/>
    <property type="evidence" value="ECO:0007669"/>
    <property type="project" value="UniProtKB-UniRule"/>
</dbReference>
<keyword evidence="8 12" id="KW-0413">Isomerase</keyword>
<keyword evidence="7 12" id="KW-0143">Chaperone</keyword>
<evidence type="ECO:0000256" key="1">
    <source>
        <dbReference type="ARBA" id="ARBA00000971"/>
    </source>
</evidence>
<dbReference type="PROSITE" id="PS50059">
    <property type="entry name" value="FKBP_PPIASE"/>
    <property type="match status" value="1"/>
</dbReference>
<gene>
    <name evidence="12 15" type="primary">tig</name>
    <name evidence="15" type="ORF">EFREU_v1c03680</name>
</gene>
<evidence type="ECO:0000256" key="8">
    <source>
        <dbReference type="ARBA" id="ARBA00023235"/>
    </source>
</evidence>
<dbReference type="Gene3D" id="3.10.50.40">
    <property type="match status" value="1"/>
</dbReference>
<dbReference type="EC" id="5.2.1.8" evidence="3 12"/>
<evidence type="ECO:0000256" key="4">
    <source>
        <dbReference type="ARBA" id="ARBA00016902"/>
    </source>
</evidence>
<dbReference type="GO" id="GO:0003755">
    <property type="term" value="F:peptidyl-prolyl cis-trans isomerase activity"/>
    <property type="evidence" value="ECO:0007669"/>
    <property type="project" value="UniProtKB-UniRule"/>
</dbReference>
<evidence type="ECO:0000256" key="11">
    <source>
        <dbReference type="ARBA" id="ARBA00029986"/>
    </source>
</evidence>
<sequence length="427" mass="49155">MQFKEEKIKNEGQGKWIITLDGEEYQDFLKRAKNRLKINLEIPGFRKGKAPESEIKKYLTPNRVYNEAFRLAIQPAHEFAWAQDPKLRPLTTPEPKLAKVNDHEMVVEFIFDIQPEIKLGQYKGLTNLEKTPIEVTDDEIDQVLKGYQDRFAMEKTRENGETIKKGDEVIFDFKGFVDGKPFQGGEAKDYKLVIGSGQFIPGFEESMTGLSHGEHKIKVTFPENYSAELGGKETEFALNIKEIKERKLPEIDNELVKDLNLKGVKNLQELKTKITNDIKDQKNREEKNRFVNHVLDEIVKTSDIQIPASAVNQQIKDLKKEFEQEITRQGLDLKTYKKLTKMTDADIDREIEADAKSRLATFLVVNEIKKAEKFVPTEADINQKYADLAKQFGLEVENLKAAINPEQVKQELESEMLTNFLFNNNGR</sequence>
<comment type="function">
    <text evidence="10 12">Involved in protein export. Acts as a chaperone by maintaining the newly synthesized protein in an open conformation. Functions as a peptidyl-prolyl cis-trans isomerase.</text>
</comment>
<reference evidence="15 16" key="1">
    <citation type="submission" date="2017-11" db="EMBL/GenBank/DDBJ databases">
        <title>Genome sequence of Entomoplasma freundtii BARC 318 (ATCC 51999).</title>
        <authorList>
            <person name="Lo W.-S."/>
            <person name="Gasparich G.E."/>
            <person name="Kuo C.-H."/>
        </authorList>
    </citation>
    <scope>NUCLEOTIDE SEQUENCE [LARGE SCALE GENOMIC DNA]</scope>
    <source>
        <strain evidence="15 16">BARC 318</strain>
    </source>
</reference>
<dbReference type="InterPro" id="IPR027304">
    <property type="entry name" value="Trigger_fact/SurA_dom_sf"/>
</dbReference>
<dbReference type="InterPro" id="IPR008881">
    <property type="entry name" value="Trigger_fac_ribosome-bd_bac"/>
</dbReference>
<dbReference type="Pfam" id="PF00254">
    <property type="entry name" value="FKBP_C"/>
    <property type="match status" value="1"/>
</dbReference>
<dbReference type="KEGG" id="efr:EFREU_v1c03680"/>
<evidence type="ECO:0000313" key="15">
    <source>
        <dbReference type="EMBL" id="ATZ16394.1"/>
    </source>
</evidence>
<evidence type="ECO:0000256" key="9">
    <source>
        <dbReference type="ARBA" id="ARBA00023306"/>
    </source>
</evidence>
<dbReference type="FunFam" id="3.10.50.40:FF:000001">
    <property type="entry name" value="Trigger factor"/>
    <property type="match status" value="1"/>
</dbReference>
<evidence type="ECO:0000256" key="2">
    <source>
        <dbReference type="ARBA" id="ARBA00005464"/>
    </source>
</evidence>
<comment type="catalytic activity">
    <reaction evidence="1 12 13">
        <text>[protein]-peptidylproline (omega=180) = [protein]-peptidylproline (omega=0)</text>
        <dbReference type="Rhea" id="RHEA:16237"/>
        <dbReference type="Rhea" id="RHEA-COMP:10747"/>
        <dbReference type="Rhea" id="RHEA-COMP:10748"/>
        <dbReference type="ChEBI" id="CHEBI:83833"/>
        <dbReference type="ChEBI" id="CHEBI:83834"/>
        <dbReference type="EC" id="5.2.1.8"/>
    </reaction>
</comment>
<dbReference type="GO" id="GO:0051301">
    <property type="term" value="P:cell division"/>
    <property type="evidence" value="ECO:0007669"/>
    <property type="project" value="UniProtKB-KW"/>
</dbReference>
<keyword evidence="5 12" id="KW-0132">Cell division</keyword>
<dbReference type="GO" id="GO:0005737">
    <property type="term" value="C:cytoplasm"/>
    <property type="evidence" value="ECO:0007669"/>
    <property type="project" value="UniProtKB-SubCell"/>
</dbReference>
<protein>
    <recommendedName>
        <fullName evidence="4 12">Trigger factor</fullName>
        <shortName evidence="12">TF</shortName>
        <ecNumber evidence="3 12">5.2.1.8</ecNumber>
    </recommendedName>
    <alternativeName>
        <fullName evidence="11 12">PPIase</fullName>
    </alternativeName>
</protein>
<evidence type="ECO:0000313" key="16">
    <source>
        <dbReference type="Proteomes" id="UP000232222"/>
    </source>
</evidence>
<evidence type="ECO:0000256" key="7">
    <source>
        <dbReference type="ARBA" id="ARBA00023186"/>
    </source>
</evidence>
<dbReference type="InterPro" id="IPR008880">
    <property type="entry name" value="Trigger_fac_C"/>
</dbReference>
<dbReference type="PIRSF" id="PIRSF003095">
    <property type="entry name" value="Trigger_factor"/>
    <property type="match status" value="1"/>
</dbReference>
<dbReference type="InterPro" id="IPR036611">
    <property type="entry name" value="Trigger_fac_ribosome-bd_sf"/>
</dbReference>
<dbReference type="NCBIfam" id="TIGR00115">
    <property type="entry name" value="tig"/>
    <property type="match status" value="1"/>
</dbReference>
<dbReference type="SUPFAM" id="SSF109998">
    <property type="entry name" value="Triger factor/SurA peptide-binding domain-like"/>
    <property type="match status" value="1"/>
</dbReference>
<comment type="similarity">
    <text evidence="2 12 14">Belongs to the FKBP-type PPIase family. Tig subfamily.</text>
</comment>
<dbReference type="HAMAP" id="MF_00303">
    <property type="entry name" value="Trigger_factor_Tig"/>
    <property type="match status" value="1"/>
</dbReference>
<accession>A0A2K8NRJ5</accession>
<dbReference type="InterPro" id="IPR037041">
    <property type="entry name" value="Trigger_fac_C_sf"/>
</dbReference>
<comment type="domain">
    <text evidence="12">Consists of 3 domains; the N-terminus binds the ribosome, the middle domain has PPIase activity, while the C-terminus has intrinsic chaperone activity on its own.</text>
</comment>
<evidence type="ECO:0000256" key="12">
    <source>
        <dbReference type="HAMAP-Rule" id="MF_00303"/>
    </source>
</evidence>
<evidence type="ECO:0000256" key="5">
    <source>
        <dbReference type="ARBA" id="ARBA00022618"/>
    </source>
</evidence>
<dbReference type="GO" id="GO:0006457">
    <property type="term" value="P:protein folding"/>
    <property type="evidence" value="ECO:0007669"/>
    <property type="project" value="UniProtKB-UniRule"/>
</dbReference>
<keyword evidence="6 12" id="KW-0697">Rotamase</keyword>
<dbReference type="Gene3D" id="1.10.3120.10">
    <property type="entry name" value="Trigger factor, C-terminal domain"/>
    <property type="match status" value="1"/>
</dbReference>
<dbReference type="Pfam" id="PF05698">
    <property type="entry name" value="Trigger_C"/>
    <property type="match status" value="1"/>
</dbReference>
<dbReference type="RefSeq" id="WP_100609344.1">
    <property type="nucleotide sequence ID" value="NZ_CP024962.1"/>
</dbReference>
<dbReference type="Proteomes" id="UP000232222">
    <property type="component" value="Chromosome"/>
</dbReference>
<name>A0A2K8NRJ5_9MOLU</name>
<dbReference type="InterPro" id="IPR001179">
    <property type="entry name" value="PPIase_FKBP_dom"/>
</dbReference>
<evidence type="ECO:0000256" key="14">
    <source>
        <dbReference type="RuleBase" id="RU003914"/>
    </source>
</evidence>
<dbReference type="InterPro" id="IPR005215">
    <property type="entry name" value="Trig_fac"/>
</dbReference>
<dbReference type="OrthoDB" id="9767721at2"/>
<evidence type="ECO:0000256" key="10">
    <source>
        <dbReference type="ARBA" id="ARBA00024849"/>
    </source>
</evidence>
<organism evidence="15 16">
    <name type="scientific">Entomoplasma freundtii</name>
    <dbReference type="NCBI Taxonomy" id="74700"/>
    <lineage>
        <taxon>Bacteria</taxon>
        <taxon>Bacillati</taxon>
        <taxon>Mycoplasmatota</taxon>
        <taxon>Mollicutes</taxon>
        <taxon>Entomoplasmatales</taxon>
        <taxon>Entomoplasmataceae</taxon>
        <taxon>Entomoplasma</taxon>
    </lineage>
</organism>
<dbReference type="SUPFAM" id="SSF54534">
    <property type="entry name" value="FKBP-like"/>
    <property type="match status" value="1"/>
</dbReference>
<dbReference type="AlphaFoldDB" id="A0A2K8NRJ5"/>
<dbReference type="InterPro" id="IPR046357">
    <property type="entry name" value="PPIase_dom_sf"/>
</dbReference>